<keyword evidence="3" id="KW-0648">Protein biosynthesis</keyword>
<evidence type="ECO:0000256" key="4">
    <source>
        <dbReference type="SAM" id="MobiDB-lite"/>
    </source>
</evidence>
<dbReference type="GO" id="GO:0003729">
    <property type="term" value="F:mRNA binding"/>
    <property type="evidence" value="ECO:0007669"/>
    <property type="project" value="TreeGrafter"/>
</dbReference>
<proteinExistence type="inferred from homology"/>
<reference evidence="6" key="1">
    <citation type="submission" date="2020-10" db="EMBL/GenBank/DDBJ databases">
        <title>Unveiling of a novel bifunctional photoreceptor, Dualchrome1, isolated from a cosmopolitan green alga.</title>
        <authorList>
            <person name="Suzuki S."/>
            <person name="Kawachi M."/>
        </authorList>
    </citation>
    <scope>NUCLEOTIDE SEQUENCE</scope>
    <source>
        <strain evidence="6">NIES 2893</strain>
    </source>
</reference>
<keyword evidence="7" id="KW-1185">Reference proteome</keyword>
<dbReference type="GO" id="GO:0016281">
    <property type="term" value="C:eukaryotic translation initiation factor 4F complex"/>
    <property type="evidence" value="ECO:0007669"/>
    <property type="project" value="TreeGrafter"/>
</dbReference>
<evidence type="ECO:0000256" key="1">
    <source>
        <dbReference type="ARBA" id="ARBA00005775"/>
    </source>
</evidence>
<dbReference type="SUPFAM" id="SSF48371">
    <property type="entry name" value="ARM repeat"/>
    <property type="match status" value="2"/>
</dbReference>
<name>A0A830HFD3_9CHLO</name>
<dbReference type="OrthoDB" id="514777at2759"/>
<dbReference type="InterPro" id="IPR003891">
    <property type="entry name" value="Initiation_fac_eIF4g_MI"/>
</dbReference>
<comment type="caution">
    <text evidence="6">The sequence shown here is derived from an EMBL/GenBank/DDBJ whole genome shotgun (WGS) entry which is preliminary data.</text>
</comment>
<feature type="region of interest" description="Disordered" evidence="4">
    <location>
        <begin position="112"/>
        <end position="172"/>
    </location>
</feature>
<dbReference type="Gene3D" id="1.25.40.180">
    <property type="match status" value="2"/>
</dbReference>
<evidence type="ECO:0000256" key="2">
    <source>
        <dbReference type="ARBA" id="ARBA00022540"/>
    </source>
</evidence>
<sequence>MGAHSTDDDSAEELCLRPGGLSFAKVAATPTPSSSAAPPTAAGGFMAAWTRGSGANLRTAAAAPRVRREPEHKYDRDALLKIRDRCKALPENADAAALEGLLIFTDDDDERIADDRGVDDDARDWRSKPAQQANKTQNKEAQQSKPQTSSQGPLPTKIVKAESPWQPGKATTGQDRLLRTVKGILNKLTPEKFERLFEQLIDSGITTAPLLKVTISQIFEKAVAEPTFCELYAELCVRLQEVLPEFPPLEGESKPMTFRRVLLNTCQEEFEGTAALRAKLSSVTAGERVYEERRVKVRTLGNIRLIAELYKKRMVQEKIIHVCIGDLLGATEKLPEEDNIEALCQLLTIAGKMLSESQRAAPQMEGVYARLKQISSDRGLAARFRFLCRDVLDLCNNGWVPRREELKAKKLDEVHREGADALGVGVASMGLQHSVPVDNDDELFPAFKSDPDGWEVVTSKKNKSADGKISSAFIGEYIPPPAPVAKSEMAPKPAKPAKKLSLEEVEQKTKSMLDEYVVVGDVAEALLCVQELYAPEHAERISAMLYDRSIEDSKEKTTELLAKLASELVGKKAIAASSFKAATCELFKGLDDLAIDVPMTPKLVGSIVGELAAKKLFPLSWLAEACEPVEDFEVKRKVCAEILLSVKKALGESSLMEIVRSDNFDASSFLTDEEEEKEGEKLSTFLKGKGLTCVLSP</sequence>
<dbReference type="AlphaFoldDB" id="A0A830HFD3"/>
<gene>
    <name evidence="6" type="ORF">PPROV_000326400</name>
</gene>
<keyword evidence="2" id="KW-0396">Initiation factor</keyword>
<dbReference type="PROSITE" id="PS51366">
    <property type="entry name" value="MI"/>
    <property type="match status" value="1"/>
</dbReference>
<evidence type="ECO:0000256" key="3">
    <source>
        <dbReference type="ARBA" id="ARBA00022917"/>
    </source>
</evidence>
<dbReference type="SMART" id="SM00544">
    <property type="entry name" value="MA3"/>
    <property type="match status" value="1"/>
</dbReference>
<dbReference type="EMBL" id="BNJQ01000008">
    <property type="protein sequence ID" value="GHP04510.1"/>
    <property type="molecule type" value="Genomic_DNA"/>
</dbReference>
<feature type="compositionally biased region" description="Polar residues" evidence="4">
    <location>
        <begin position="129"/>
        <end position="153"/>
    </location>
</feature>
<feature type="compositionally biased region" description="Basic and acidic residues" evidence="4">
    <location>
        <begin position="113"/>
        <end position="127"/>
    </location>
</feature>
<comment type="similarity">
    <text evidence="1">Belongs to the eukaryotic initiation factor 4G family.</text>
</comment>
<dbReference type="SMART" id="SM00543">
    <property type="entry name" value="MIF4G"/>
    <property type="match status" value="1"/>
</dbReference>
<dbReference type="PANTHER" id="PTHR23253">
    <property type="entry name" value="EUKARYOTIC TRANSLATION INITIATION FACTOR 4 GAMMA"/>
    <property type="match status" value="1"/>
</dbReference>
<evidence type="ECO:0000313" key="6">
    <source>
        <dbReference type="EMBL" id="GHP04510.1"/>
    </source>
</evidence>
<organism evidence="6 7">
    <name type="scientific">Pycnococcus provasolii</name>
    <dbReference type="NCBI Taxonomy" id="41880"/>
    <lineage>
        <taxon>Eukaryota</taxon>
        <taxon>Viridiplantae</taxon>
        <taxon>Chlorophyta</taxon>
        <taxon>Pseudoscourfieldiophyceae</taxon>
        <taxon>Pseudoscourfieldiales</taxon>
        <taxon>Pycnococcaceae</taxon>
        <taxon>Pycnococcus</taxon>
    </lineage>
</organism>
<dbReference type="InterPro" id="IPR003890">
    <property type="entry name" value="MIF4G-like_typ-3"/>
</dbReference>
<dbReference type="Pfam" id="PF02847">
    <property type="entry name" value="MA3"/>
    <property type="match status" value="1"/>
</dbReference>
<dbReference type="Pfam" id="PF02854">
    <property type="entry name" value="MIF4G"/>
    <property type="match status" value="1"/>
</dbReference>
<dbReference type="PANTHER" id="PTHR23253:SF53">
    <property type="entry name" value="EUKARYOTIC TRANSLATION INITIATION FACTOR ISOFORM 4G-1"/>
    <property type="match status" value="1"/>
</dbReference>
<feature type="domain" description="MI" evidence="5">
    <location>
        <begin position="504"/>
        <end position="627"/>
    </location>
</feature>
<accession>A0A830HFD3</accession>
<evidence type="ECO:0000259" key="5">
    <source>
        <dbReference type="PROSITE" id="PS51366"/>
    </source>
</evidence>
<protein>
    <recommendedName>
        <fullName evidence="5">MI domain-containing protein</fullName>
    </recommendedName>
</protein>
<dbReference type="Proteomes" id="UP000660262">
    <property type="component" value="Unassembled WGS sequence"/>
</dbReference>
<evidence type="ECO:0000313" key="7">
    <source>
        <dbReference type="Proteomes" id="UP000660262"/>
    </source>
</evidence>
<dbReference type="GO" id="GO:0003743">
    <property type="term" value="F:translation initiation factor activity"/>
    <property type="evidence" value="ECO:0007669"/>
    <property type="project" value="UniProtKB-KW"/>
</dbReference>
<dbReference type="InterPro" id="IPR016024">
    <property type="entry name" value="ARM-type_fold"/>
</dbReference>